<dbReference type="PROSITE" id="PS51257">
    <property type="entry name" value="PROKAR_LIPOPROTEIN"/>
    <property type="match status" value="1"/>
</dbReference>
<feature type="chain" id="PRO_5001604009" evidence="1">
    <location>
        <begin position="23"/>
        <end position="158"/>
    </location>
</feature>
<dbReference type="HOGENOM" id="CLU_1670153_0_0_1"/>
<evidence type="ECO:0000313" key="3">
    <source>
        <dbReference type="Proteomes" id="UP000053664"/>
    </source>
</evidence>
<keyword evidence="1" id="KW-0732">Signal</keyword>
<dbReference type="KEGG" id="pfp:PFL1_05670"/>
<dbReference type="EMBL" id="KE361643">
    <property type="protein sequence ID" value="EPQ26691.1"/>
    <property type="molecule type" value="Genomic_DNA"/>
</dbReference>
<dbReference type="RefSeq" id="XP_007881397.1">
    <property type="nucleotide sequence ID" value="XM_007883206.1"/>
</dbReference>
<name>A0A061H7V7_9BASI</name>
<organism evidence="2 3">
    <name type="scientific">Pseudozyma flocculosa PF-1</name>
    <dbReference type="NCBI Taxonomy" id="1277687"/>
    <lineage>
        <taxon>Eukaryota</taxon>
        <taxon>Fungi</taxon>
        <taxon>Dikarya</taxon>
        <taxon>Basidiomycota</taxon>
        <taxon>Ustilaginomycotina</taxon>
        <taxon>Ustilaginomycetes</taxon>
        <taxon>Ustilaginales</taxon>
        <taxon>Ustilaginaceae</taxon>
        <taxon>Pseudozyma</taxon>
    </lineage>
</organism>
<feature type="signal peptide" evidence="1">
    <location>
        <begin position="1"/>
        <end position="22"/>
    </location>
</feature>
<dbReference type="GeneID" id="19319757"/>
<gene>
    <name evidence="2" type="ORF">PFL1_05670</name>
</gene>
<evidence type="ECO:0000256" key="1">
    <source>
        <dbReference type="SAM" id="SignalP"/>
    </source>
</evidence>
<dbReference type="Proteomes" id="UP000053664">
    <property type="component" value="Unassembled WGS sequence"/>
</dbReference>
<dbReference type="AlphaFoldDB" id="A0A061H7V7"/>
<protein>
    <submittedName>
        <fullName evidence="2">Uncharacterized protein</fullName>
    </submittedName>
</protein>
<proteinExistence type="predicted"/>
<accession>A0A061H7V7</accession>
<sequence length="158" mass="16909">MKSHATLSVLASILFVAIGCRGAPPKDSKQNVGAKAMPGYKIEATYHIANVGTASTQSLVTGDPKVLDEHLICLNQGDGVVTAWYFTDHRGSGTADSYPVERYGDHCTPLYGAVTYSPDPWKTLSSGKSGWTDFAIVLERTGKDDVHVLPIFQKAPGV</sequence>
<evidence type="ECO:0000313" key="2">
    <source>
        <dbReference type="EMBL" id="EPQ26691.1"/>
    </source>
</evidence>
<reference evidence="2 3" key="1">
    <citation type="journal article" date="2013" name="Plant Cell">
        <title>The transition from a phytopathogenic smut ancestor to an anamorphic biocontrol agent deciphered by comparative whole-genome analysis.</title>
        <authorList>
            <person name="Lefebvre F."/>
            <person name="Joly D.L."/>
            <person name="Labbe C."/>
            <person name="Teichmann B."/>
            <person name="Linning R."/>
            <person name="Belzile F."/>
            <person name="Bakkeren G."/>
            <person name="Belanger R.R."/>
        </authorList>
    </citation>
    <scope>NUCLEOTIDE SEQUENCE [LARGE SCALE GENOMIC DNA]</scope>
    <source>
        <strain evidence="2 3">PF-1</strain>
    </source>
</reference>